<evidence type="ECO:0000313" key="1">
    <source>
        <dbReference type="EMBL" id="GIH08707.1"/>
    </source>
</evidence>
<name>A0A8J3QFL4_9ACTN</name>
<dbReference type="Proteomes" id="UP000612899">
    <property type="component" value="Unassembled WGS sequence"/>
</dbReference>
<dbReference type="EMBL" id="BONY01000054">
    <property type="protein sequence ID" value="GIH08707.1"/>
    <property type="molecule type" value="Genomic_DNA"/>
</dbReference>
<gene>
    <name evidence="1" type="ORF">Rhe02_67740</name>
</gene>
<keyword evidence="2" id="KW-1185">Reference proteome</keyword>
<proteinExistence type="predicted"/>
<comment type="caution">
    <text evidence="1">The sequence shown here is derived from an EMBL/GenBank/DDBJ whole genome shotgun (WGS) entry which is preliminary data.</text>
</comment>
<dbReference type="RefSeq" id="WP_203912458.1">
    <property type="nucleotide sequence ID" value="NZ_BONY01000054.1"/>
</dbReference>
<reference evidence="1" key="1">
    <citation type="submission" date="2021-01" db="EMBL/GenBank/DDBJ databases">
        <title>Whole genome shotgun sequence of Rhizocola hellebori NBRC 109834.</title>
        <authorList>
            <person name="Komaki H."/>
            <person name="Tamura T."/>
        </authorList>
    </citation>
    <scope>NUCLEOTIDE SEQUENCE</scope>
    <source>
        <strain evidence="1">NBRC 109834</strain>
    </source>
</reference>
<organism evidence="1 2">
    <name type="scientific">Rhizocola hellebori</name>
    <dbReference type="NCBI Taxonomy" id="1392758"/>
    <lineage>
        <taxon>Bacteria</taxon>
        <taxon>Bacillati</taxon>
        <taxon>Actinomycetota</taxon>
        <taxon>Actinomycetes</taxon>
        <taxon>Micromonosporales</taxon>
        <taxon>Micromonosporaceae</taxon>
        <taxon>Rhizocola</taxon>
    </lineage>
</organism>
<dbReference type="AlphaFoldDB" id="A0A8J3QFL4"/>
<accession>A0A8J3QFL4</accession>
<evidence type="ECO:0000313" key="2">
    <source>
        <dbReference type="Proteomes" id="UP000612899"/>
    </source>
</evidence>
<protein>
    <submittedName>
        <fullName evidence="1">Uncharacterized protein</fullName>
    </submittedName>
</protein>
<sequence length="160" mass="16741">MNRSKLRGIVAGLSIAIVVGVTGIALAAFTQQATVEKVMGGTDTFKQLTLTGVAGDTTLFPNQKTSVTLTIDNKANDVAIAVTEISPMLLADEDITGVTDVAYCKSMLKLTGTKTIYPVDPNASLKVVVANAIELSTDADNRCQGMKFGTKWTVTAKTAA</sequence>